<dbReference type="InterPro" id="IPR023591">
    <property type="entry name" value="Ribosomal_uS2_flav_dom_sf"/>
</dbReference>
<dbReference type="Pfam" id="PF00318">
    <property type="entry name" value="Ribosomal_S2"/>
    <property type="match status" value="1"/>
</dbReference>
<dbReference type="PANTHER" id="PTHR12534:SF0">
    <property type="entry name" value="SMALL RIBOSOMAL SUBUNIT PROTEIN US2M"/>
    <property type="match status" value="1"/>
</dbReference>
<accession>X0TLP0</accession>
<dbReference type="NCBIfam" id="TIGR01011">
    <property type="entry name" value="rpsB_bact"/>
    <property type="match status" value="1"/>
</dbReference>
<dbReference type="Gene3D" id="3.40.50.10490">
    <property type="entry name" value="Glucose-6-phosphate isomerase like protein, domain 1"/>
    <property type="match status" value="1"/>
</dbReference>
<evidence type="ECO:0008006" key="3">
    <source>
        <dbReference type="Google" id="ProtNLM"/>
    </source>
</evidence>
<proteinExistence type="inferred from homology"/>
<dbReference type="GO" id="GO:0006412">
    <property type="term" value="P:translation"/>
    <property type="evidence" value="ECO:0007669"/>
    <property type="project" value="InterPro"/>
</dbReference>
<name>X0TLP0_9ZZZZ</name>
<dbReference type="CDD" id="cd01425">
    <property type="entry name" value="RPS2"/>
    <property type="match status" value="1"/>
</dbReference>
<dbReference type="GO" id="GO:0003735">
    <property type="term" value="F:structural constituent of ribosome"/>
    <property type="evidence" value="ECO:0007669"/>
    <property type="project" value="InterPro"/>
</dbReference>
<gene>
    <name evidence="2" type="ORF">S01H1_23839</name>
</gene>
<organism evidence="2">
    <name type="scientific">marine sediment metagenome</name>
    <dbReference type="NCBI Taxonomy" id="412755"/>
    <lineage>
        <taxon>unclassified sequences</taxon>
        <taxon>metagenomes</taxon>
        <taxon>ecological metagenomes</taxon>
    </lineage>
</organism>
<feature type="non-terminal residue" evidence="2">
    <location>
        <position position="1"/>
    </location>
</feature>
<dbReference type="GO" id="GO:0022627">
    <property type="term" value="C:cytosolic small ribosomal subunit"/>
    <property type="evidence" value="ECO:0007669"/>
    <property type="project" value="TreeGrafter"/>
</dbReference>
<protein>
    <recommendedName>
        <fullName evidence="3">30S ribosomal protein S2</fullName>
    </recommendedName>
</protein>
<evidence type="ECO:0000256" key="1">
    <source>
        <dbReference type="ARBA" id="ARBA00006242"/>
    </source>
</evidence>
<dbReference type="SUPFAM" id="SSF52313">
    <property type="entry name" value="Ribosomal protein S2"/>
    <property type="match status" value="1"/>
</dbReference>
<comment type="caution">
    <text evidence="2">The sequence shown here is derived from an EMBL/GenBank/DDBJ whole genome shotgun (WGS) entry which is preliminary data.</text>
</comment>
<sequence>GIKEMTKLPGALYLIDPSKESIAVAEAIRMGIPILAMVDTNCNPDEIDYPIPSNDDAIRAIKLVTGRIADAILGGLAAREYAAKEALEAVDVGAFQETGYVASPDEPAPAYIG</sequence>
<dbReference type="PRINTS" id="PR00395">
    <property type="entry name" value="RIBOSOMALS2"/>
</dbReference>
<dbReference type="InterPro" id="IPR001865">
    <property type="entry name" value="Ribosomal_uS2"/>
</dbReference>
<evidence type="ECO:0000313" key="2">
    <source>
        <dbReference type="EMBL" id="GAF88196.1"/>
    </source>
</evidence>
<comment type="similarity">
    <text evidence="1">Belongs to the universal ribosomal protein uS2 family.</text>
</comment>
<reference evidence="2" key="1">
    <citation type="journal article" date="2014" name="Front. Microbiol.">
        <title>High frequency of phylogenetically diverse reductive dehalogenase-homologous genes in deep subseafloor sedimentary metagenomes.</title>
        <authorList>
            <person name="Kawai M."/>
            <person name="Futagami T."/>
            <person name="Toyoda A."/>
            <person name="Takaki Y."/>
            <person name="Nishi S."/>
            <person name="Hori S."/>
            <person name="Arai W."/>
            <person name="Tsubouchi T."/>
            <person name="Morono Y."/>
            <person name="Uchiyama I."/>
            <person name="Ito T."/>
            <person name="Fujiyama A."/>
            <person name="Inagaki F."/>
            <person name="Takami H."/>
        </authorList>
    </citation>
    <scope>NUCLEOTIDE SEQUENCE</scope>
    <source>
        <strain evidence="2">Expedition CK06-06</strain>
    </source>
</reference>
<dbReference type="EMBL" id="BARS01013918">
    <property type="protein sequence ID" value="GAF88196.1"/>
    <property type="molecule type" value="Genomic_DNA"/>
</dbReference>
<dbReference type="AlphaFoldDB" id="X0TLP0"/>
<feature type="non-terminal residue" evidence="2">
    <location>
        <position position="113"/>
    </location>
</feature>
<dbReference type="PANTHER" id="PTHR12534">
    <property type="entry name" value="30S RIBOSOMAL PROTEIN S2 PROKARYOTIC AND ORGANELLAR"/>
    <property type="match status" value="1"/>
</dbReference>
<dbReference type="InterPro" id="IPR005706">
    <property type="entry name" value="Ribosomal_uS2_bac/mit/plastid"/>
</dbReference>